<keyword evidence="3" id="KW-1185">Reference proteome</keyword>
<comment type="caution">
    <text evidence="2">The sequence shown here is derived from an EMBL/GenBank/DDBJ whole genome shotgun (WGS) entry which is preliminary data.</text>
</comment>
<dbReference type="Proteomes" id="UP000823775">
    <property type="component" value="Unassembled WGS sequence"/>
</dbReference>
<evidence type="ECO:0000313" key="3">
    <source>
        <dbReference type="Proteomes" id="UP000823775"/>
    </source>
</evidence>
<keyword evidence="1" id="KW-1133">Transmembrane helix</keyword>
<reference evidence="2 3" key="1">
    <citation type="journal article" date="2021" name="BMC Genomics">
        <title>Datura genome reveals duplications of psychoactive alkaloid biosynthetic genes and high mutation rate following tissue culture.</title>
        <authorList>
            <person name="Rajewski A."/>
            <person name="Carter-House D."/>
            <person name="Stajich J."/>
            <person name="Litt A."/>
        </authorList>
    </citation>
    <scope>NUCLEOTIDE SEQUENCE [LARGE SCALE GENOMIC DNA]</scope>
    <source>
        <strain evidence="2">AR-01</strain>
    </source>
</reference>
<gene>
    <name evidence="2" type="ORF">HAX54_035121</name>
</gene>
<keyword evidence="1" id="KW-0472">Membrane</keyword>
<feature type="transmembrane region" description="Helical" evidence="1">
    <location>
        <begin position="80"/>
        <end position="98"/>
    </location>
</feature>
<sequence length="109" mass="12082">MRLRLHRDRRLHICVGLRKPAYERFGDCPGIEGNLGTIVGEWMIWGSEGNSGTTSTASAPFKEEGVLTVGSGSATLNLRALRDIASIAFWLWILIISLRNPLLMEGMRV</sequence>
<evidence type="ECO:0000313" key="2">
    <source>
        <dbReference type="EMBL" id="MCD9645825.1"/>
    </source>
</evidence>
<organism evidence="2 3">
    <name type="scientific">Datura stramonium</name>
    <name type="common">Jimsonweed</name>
    <name type="synonym">Common thornapple</name>
    <dbReference type="NCBI Taxonomy" id="4076"/>
    <lineage>
        <taxon>Eukaryota</taxon>
        <taxon>Viridiplantae</taxon>
        <taxon>Streptophyta</taxon>
        <taxon>Embryophyta</taxon>
        <taxon>Tracheophyta</taxon>
        <taxon>Spermatophyta</taxon>
        <taxon>Magnoliopsida</taxon>
        <taxon>eudicotyledons</taxon>
        <taxon>Gunneridae</taxon>
        <taxon>Pentapetalae</taxon>
        <taxon>asterids</taxon>
        <taxon>lamiids</taxon>
        <taxon>Solanales</taxon>
        <taxon>Solanaceae</taxon>
        <taxon>Solanoideae</taxon>
        <taxon>Datureae</taxon>
        <taxon>Datura</taxon>
    </lineage>
</organism>
<name>A0ABS8VIN0_DATST</name>
<protein>
    <submittedName>
        <fullName evidence="2">Uncharacterized protein</fullName>
    </submittedName>
</protein>
<proteinExistence type="predicted"/>
<accession>A0ABS8VIN0</accession>
<evidence type="ECO:0000256" key="1">
    <source>
        <dbReference type="SAM" id="Phobius"/>
    </source>
</evidence>
<dbReference type="EMBL" id="JACEIK010004561">
    <property type="protein sequence ID" value="MCD9645825.1"/>
    <property type="molecule type" value="Genomic_DNA"/>
</dbReference>
<keyword evidence="1" id="KW-0812">Transmembrane</keyword>